<gene>
    <name evidence="2" type="ORF">FB559_1404</name>
</gene>
<sequence length="382" mass="40235">MAWPHGMFWFGRADPAPAMPVSRPNCVGELRAGTAARRSGLAGIDLIHSRTGRRVAGCRCGWRCGMARDMFLRRRAEPGSAQRAAVDPGTDLRRALRTRRPQGVVDLVEPSRFGGARGGTLASGLVWEIWSRYDSARGWGGRCGRGTGATRGVGEFGSAWSGRRDSGRYDSAGRAAMVERRSRAMAGSGFGPTSPTPTCPGPTWSSPTCPGPTWSGPGLVRPGLVRPHAVRPRLPRPGLAGSYLVRSDLVRSARRARCAPVYGRAGLGQGGLVQAAMFMAPFKAGRVQAGLVHVCAAQTGAAQADAARADTARADTARADAAQTGSARVAVAQVGATQFRSWYGLGGLPPIPFPRRSGCDDSAGRYSSRAACRAPWRRGADA</sequence>
<evidence type="ECO:0000256" key="1">
    <source>
        <dbReference type="SAM" id="MobiDB-lite"/>
    </source>
</evidence>
<name>A0A543CFL7_9ACTN</name>
<accession>A0A543CFL7</accession>
<dbReference type="AlphaFoldDB" id="A0A543CFL7"/>
<feature type="region of interest" description="Disordered" evidence="1">
    <location>
        <begin position="147"/>
        <end position="169"/>
    </location>
</feature>
<comment type="caution">
    <text evidence="2">The sequence shown here is derived from an EMBL/GenBank/DDBJ whole genome shotgun (WGS) entry which is preliminary data.</text>
</comment>
<organism evidence="2 3">
    <name type="scientific">Actinoallomurus bryophytorum</name>
    <dbReference type="NCBI Taxonomy" id="1490222"/>
    <lineage>
        <taxon>Bacteria</taxon>
        <taxon>Bacillati</taxon>
        <taxon>Actinomycetota</taxon>
        <taxon>Actinomycetes</taxon>
        <taxon>Streptosporangiales</taxon>
        <taxon>Thermomonosporaceae</taxon>
        <taxon>Actinoallomurus</taxon>
    </lineage>
</organism>
<keyword evidence="3" id="KW-1185">Reference proteome</keyword>
<feature type="region of interest" description="Disordered" evidence="1">
    <location>
        <begin position="185"/>
        <end position="207"/>
    </location>
</feature>
<evidence type="ECO:0000313" key="2">
    <source>
        <dbReference type="EMBL" id="TQL95892.1"/>
    </source>
</evidence>
<protein>
    <submittedName>
        <fullName evidence="2">Uncharacterized protein</fullName>
    </submittedName>
</protein>
<dbReference type="EMBL" id="VFOZ01000001">
    <property type="protein sequence ID" value="TQL95892.1"/>
    <property type="molecule type" value="Genomic_DNA"/>
</dbReference>
<reference evidence="2 3" key="1">
    <citation type="submission" date="2019-06" db="EMBL/GenBank/DDBJ databases">
        <title>Sequencing the genomes of 1000 actinobacteria strains.</title>
        <authorList>
            <person name="Klenk H.-P."/>
        </authorList>
    </citation>
    <scope>NUCLEOTIDE SEQUENCE [LARGE SCALE GENOMIC DNA]</scope>
    <source>
        <strain evidence="2 3">DSM 102200</strain>
    </source>
</reference>
<dbReference type="Proteomes" id="UP000316096">
    <property type="component" value="Unassembled WGS sequence"/>
</dbReference>
<proteinExistence type="predicted"/>
<evidence type="ECO:0000313" key="3">
    <source>
        <dbReference type="Proteomes" id="UP000316096"/>
    </source>
</evidence>